<feature type="domain" description="Trehalase-like N-terminal" evidence="3">
    <location>
        <begin position="10"/>
        <end position="85"/>
    </location>
</feature>
<name>A0ABQ6I568_9MICO</name>
<dbReference type="InterPro" id="IPR012341">
    <property type="entry name" value="6hp_glycosidase-like_sf"/>
</dbReference>
<dbReference type="PANTHER" id="PTHR31616">
    <property type="entry name" value="TREHALASE"/>
    <property type="match status" value="1"/>
</dbReference>
<comment type="caution">
    <text evidence="4">The sequence shown here is derived from an EMBL/GenBank/DDBJ whole genome shotgun (WGS) entry which is preliminary data.</text>
</comment>
<dbReference type="Pfam" id="PF19291">
    <property type="entry name" value="TREH_N"/>
    <property type="match status" value="1"/>
</dbReference>
<dbReference type="PANTHER" id="PTHR31616:SF10">
    <property type="entry name" value="TREHALASE"/>
    <property type="match status" value="1"/>
</dbReference>
<feature type="region of interest" description="Disordered" evidence="1">
    <location>
        <begin position="581"/>
        <end position="643"/>
    </location>
</feature>
<evidence type="ECO:0000256" key="1">
    <source>
        <dbReference type="SAM" id="MobiDB-lite"/>
    </source>
</evidence>
<evidence type="ECO:0000313" key="4">
    <source>
        <dbReference type="EMBL" id="GMA24964.1"/>
    </source>
</evidence>
<dbReference type="Proteomes" id="UP001157091">
    <property type="component" value="Unassembled WGS sequence"/>
</dbReference>
<feature type="compositionally biased region" description="Low complexity" evidence="1">
    <location>
        <begin position="602"/>
        <end position="614"/>
    </location>
</feature>
<dbReference type="InterPro" id="IPR045582">
    <property type="entry name" value="Trehalase-like_N"/>
</dbReference>
<feature type="compositionally biased region" description="Low complexity" evidence="1">
    <location>
        <begin position="585"/>
        <end position="594"/>
    </location>
</feature>
<organism evidence="4 5">
    <name type="scientific">Luteimicrobium album</name>
    <dbReference type="NCBI Taxonomy" id="1054550"/>
    <lineage>
        <taxon>Bacteria</taxon>
        <taxon>Bacillati</taxon>
        <taxon>Actinomycetota</taxon>
        <taxon>Actinomycetes</taxon>
        <taxon>Micrococcales</taxon>
        <taxon>Luteimicrobium</taxon>
    </lineage>
</organism>
<reference evidence="5" key="1">
    <citation type="journal article" date="2019" name="Int. J. Syst. Evol. Microbiol.">
        <title>The Global Catalogue of Microorganisms (GCM) 10K type strain sequencing project: providing services to taxonomists for standard genome sequencing and annotation.</title>
        <authorList>
            <consortium name="The Broad Institute Genomics Platform"/>
            <consortium name="The Broad Institute Genome Sequencing Center for Infectious Disease"/>
            <person name="Wu L."/>
            <person name="Ma J."/>
        </authorList>
    </citation>
    <scope>NUCLEOTIDE SEQUENCE [LARGE SCALE GENOMIC DNA]</scope>
    <source>
        <strain evidence="5">NBRC 106348</strain>
    </source>
</reference>
<dbReference type="EMBL" id="BSUK01000001">
    <property type="protein sequence ID" value="GMA24964.1"/>
    <property type="molecule type" value="Genomic_DNA"/>
</dbReference>
<feature type="domain" description="GH15-like" evidence="2">
    <location>
        <begin position="247"/>
        <end position="587"/>
    </location>
</feature>
<evidence type="ECO:0000259" key="3">
    <source>
        <dbReference type="Pfam" id="PF19291"/>
    </source>
</evidence>
<sequence>MRDGRSPFPSIADYAFLSDCESNALVAPSGAVEWMCVPRPDSPSVFSAILDRGTGSFRVGPYGVAVPVARRYLPGTLVLETTWQTTTGWLVVRDAMVMGPWHNVEERSQTHRRTPTDHDAEHILLRTVICVNGTVELDVVCEPMPDYGRRACQWEYEGDGYNRLVARRGDGPNPDLRITSSLRLGVEDRRVQARTRLRAGEHAYVAMSWSPLPAPSDWEEALRAMQRTERYWREWLTQGVFPDHPWRSYLQQSALTLKGLTYAPTGALLAAATTSLPETPGGERNWDYRYAWIRDSTFALWGLYTLGFDREANDFFAFVHDVCADDQPLQVMYGVGGEHRLDEHELDHLHGYEGARPVRVGNDAYMQTQHDVWGAVLDSVYLHAKSREQLPESLWPVLKQQVEEAAKHWHEKDRGIWEVRGEPQHFTSSKLFCWVALDRGARLAELYDEHDFASQWSKIADEIHADICAHGVDDRGVFTQHYGTTALDASLLLMPLLRFLPPDDERVRNTVLAIADELTEEGLVLRYRTDETDDGLSGEEGTFTICSFWLVSALVEIGEVDRARTLCERLLSFASPSACTRRRSTPATAGTSGTSRRRSRTWRSSTPSCTWCASRSRRPRPSGSPRRTGRRADRCTPTVTLGAPTVTWSGSRVGAASMRSSTVARADHASRPLFGVEKVPVRMVGGAGAWSASHRRGLSPQRVWGG</sequence>
<keyword evidence="5" id="KW-1185">Reference proteome</keyword>
<proteinExistence type="predicted"/>
<dbReference type="SUPFAM" id="SSF48208">
    <property type="entry name" value="Six-hairpin glycosidases"/>
    <property type="match status" value="1"/>
</dbReference>
<evidence type="ECO:0000313" key="5">
    <source>
        <dbReference type="Proteomes" id="UP001157091"/>
    </source>
</evidence>
<dbReference type="InterPro" id="IPR011613">
    <property type="entry name" value="GH15-like"/>
</dbReference>
<evidence type="ECO:0008006" key="6">
    <source>
        <dbReference type="Google" id="ProtNLM"/>
    </source>
</evidence>
<dbReference type="Pfam" id="PF00723">
    <property type="entry name" value="Glyco_hydro_15"/>
    <property type="match status" value="1"/>
</dbReference>
<accession>A0ABQ6I568</accession>
<protein>
    <recommendedName>
        <fullName evidence="6">Glycosyl hydrolase family 15</fullName>
    </recommendedName>
</protein>
<gene>
    <name evidence="4" type="ORF">GCM10025864_27230</name>
</gene>
<dbReference type="Gene3D" id="1.50.10.10">
    <property type="match status" value="1"/>
</dbReference>
<evidence type="ECO:0000259" key="2">
    <source>
        <dbReference type="Pfam" id="PF00723"/>
    </source>
</evidence>
<dbReference type="InterPro" id="IPR008928">
    <property type="entry name" value="6-hairpin_glycosidase_sf"/>
</dbReference>